<dbReference type="AlphaFoldDB" id="A0A494XAG2"/>
<comment type="caution">
    <text evidence="2">The sequence shown here is derived from an EMBL/GenBank/DDBJ whole genome shotgun (WGS) entry which is preliminary data.</text>
</comment>
<feature type="transmembrane region" description="Helical" evidence="1">
    <location>
        <begin position="7"/>
        <end position="25"/>
    </location>
</feature>
<evidence type="ECO:0000313" key="2">
    <source>
        <dbReference type="EMBL" id="RKP47548.1"/>
    </source>
</evidence>
<keyword evidence="1" id="KW-1133">Transmembrane helix</keyword>
<keyword evidence="3" id="KW-1185">Reference proteome</keyword>
<protein>
    <submittedName>
        <fullName evidence="2">Uncharacterized protein</fullName>
    </submittedName>
</protein>
<name>A0A494XAG2_9BURK</name>
<evidence type="ECO:0000313" key="3">
    <source>
        <dbReference type="Proteomes" id="UP000280434"/>
    </source>
</evidence>
<feature type="transmembrane region" description="Helical" evidence="1">
    <location>
        <begin position="102"/>
        <end position="120"/>
    </location>
</feature>
<organism evidence="2 3">
    <name type="scientific">Trinickia fusca</name>
    <dbReference type="NCBI Taxonomy" id="2419777"/>
    <lineage>
        <taxon>Bacteria</taxon>
        <taxon>Pseudomonadati</taxon>
        <taxon>Pseudomonadota</taxon>
        <taxon>Betaproteobacteria</taxon>
        <taxon>Burkholderiales</taxon>
        <taxon>Burkholderiaceae</taxon>
        <taxon>Trinickia</taxon>
    </lineage>
</organism>
<accession>A0A494XAG2</accession>
<evidence type="ECO:0000256" key="1">
    <source>
        <dbReference type="SAM" id="Phobius"/>
    </source>
</evidence>
<keyword evidence="1" id="KW-0812">Transmembrane</keyword>
<sequence>MKISAMSGVEIFFVVLIVLTIAMRVHDRLPASSEEIETVQTLASSNDAARLAVAASLSAGSVNKGELRQLREQVAALEAPRKRVDEQAQQRTWHRLLIERRFVWIVGAIGGLSALAVVSWRSAREATTRKRAD</sequence>
<reference evidence="2 3" key="1">
    <citation type="submission" date="2018-10" db="EMBL/GenBank/DDBJ databases">
        <title>Paraburkholderia sp. 7MK8-2, isolated from soil.</title>
        <authorList>
            <person name="Gao Z.-H."/>
            <person name="Qiu L.-H."/>
        </authorList>
    </citation>
    <scope>NUCLEOTIDE SEQUENCE [LARGE SCALE GENOMIC DNA]</scope>
    <source>
        <strain evidence="2 3">7MK8-2</strain>
    </source>
</reference>
<proteinExistence type="predicted"/>
<gene>
    <name evidence="2" type="ORF">D7S89_15080</name>
</gene>
<keyword evidence="1" id="KW-0472">Membrane</keyword>
<dbReference type="Proteomes" id="UP000280434">
    <property type="component" value="Unassembled WGS sequence"/>
</dbReference>
<dbReference type="EMBL" id="RBZV01000005">
    <property type="protein sequence ID" value="RKP47548.1"/>
    <property type="molecule type" value="Genomic_DNA"/>
</dbReference>